<dbReference type="AlphaFoldDB" id="A0AAU7DZG1"/>
<name>A0AAU7DZG1_9MICO</name>
<reference evidence="2" key="1">
    <citation type="submission" date="2024-02" db="EMBL/GenBank/DDBJ databases">
        <title>Tomenella chthoni gen. nov. sp. nov., a member of the family Jonesiaceae isolated from bat guano.</title>
        <authorList>
            <person name="Miller S.L."/>
            <person name="King J."/>
            <person name="Sankaranarayanan K."/>
            <person name="Lawson P.A."/>
        </authorList>
    </citation>
    <scope>NUCLEOTIDE SEQUENCE</scope>
    <source>
        <strain evidence="2">BS-20</strain>
    </source>
</reference>
<evidence type="ECO:0000256" key="1">
    <source>
        <dbReference type="SAM" id="MobiDB-lite"/>
    </source>
</evidence>
<accession>A0AAU7DZG1</accession>
<dbReference type="EMBL" id="CP146203">
    <property type="protein sequence ID" value="XBH22901.1"/>
    <property type="molecule type" value="Genomic_DNA"/>
</dbReference>
<feature type="region of interest" description="Disordered" evidence="1">
    <location>
        <begin position="23"/>
        <end position="42"/>
    </location>
</feature>
<proteinExistence type="predicted"/>
<protein>
    <submittedName>
        <fullName evidence="2">Uncharacterized protein</fullName>
    </submittedName>
</protein>
<organism evidence="2">
    <name type="scientific">Jonesiaceae bacterium BS-20</name>
    <dbReference type="NCBI Taxonomy" id="3120821"/>
    <lineage>
        <taxon>Bacteria</taxon>
        <taxon>Bacillati</taxon>
        <taxon>Actinomycetota</taxon>
        <taxon>Actinomycetes</taxon>
        <taxon>Micrococcales</taxon>
        <taxon>Jonesiaceae</taxon>
    </lineage>
</organism>
<evidence type="ECO:0000313" key="2">
    <source>
        <dbReference type="EMBL" id="XBH22901.1"/>
    </source>
</evidence>
<sequence>MNLKIDLNDLSIAKLLEKFKPKADSTSDEASSASGKVQPAPRVNLMPPKYAQLVKDSYVMRASLTSVGVGALVIAGAWGLTQGTGASVKAELEGARQTNAQLTERVAALAPVTNLARQTESLTETVERQSQDLVPHDAVIERFVELTAGRLDVTAITLTSGTDGTGACRSTDGFNDVPLLACVQFNGDAAGGRDGVAAVLSALSSDPWFTDAYVPNITDADTEDAKLSISGEVGVTASAVTSLSAPEAEGVVSQEDSQ</sequence>
<gene>
    <name evidence="2" type="ORF">V5R04_06720</name>
</gene>